<evidence type="ECO:0000313" key="3">
    <source>
        <dbReference type="Proteomes" id="UP000324222"/>
    </source>
</evidence>
<sequence length="106" mass="12349">MRLETPRTPKHVWFHGSQAPISPNKRQRSPKEALKKSLGKPRATNQPLLVKGRRETRRMISHRPSRLHLICILMFSPFDLRMTSAAGIERGRSGLGRRYRKNKEPR</sequence>
<reference evidence="2 3" key="1">
    <citation type="submission" date="2019-05" db="EMBL/GenBank/DDBJ databases">
        <title>Another draft genome of Portunus trituberculatus and its Hox gene families provides insights of decapod evolution.</title>
        <authorList>
            <person name="Jeong J.-H."/>
            <person name="Song I."/>
            <person name="Kim S."/>
            <person name="Choi T."/>
            <person name="Kim D."/>
            <person name="Ryu S."/>
            <person name="Kim W."/>
        </authorList>
    </citation>
    <scope>NUCLEOTIDE SEQUENCE [LARGE SCALE GENOMIC DNA]</scope>
    <source>
        <tissue evidence="2">Muscle</tissue>
    </source>
</reference>
<dbReference type="AlphaFoldDB" id="A0A5B7JCR6"/>
<comment type="caution">
    <text evidence="2">The sequence shown here is derived from an EMBL/GenBank/DDBJ whole genome shotgun (WGS) entry which is preliminary data.</text>
</comment>
<evidence type="ECO:0000313" key="2">
    <source>
        <dbReference type="EMBL" id="MPC95741.1"/>
    </source>
</evidence>
<keyword evidence="3" id="KW-1185">Reference proteome</keyword>
<organism evidence="2 3">
    <name type="scientific">Portunus trituberculatus</name>
    <name type="common">Swimming crab</name>
    <name type="synonym">Neptunus trituberculatus</name>
    <dbReference type="NCBI Taxonomy" id="210409"/>
    <lineage>
        <taxon>Eukaryota</taxon>
        <taxon>Metazoa</taxon>
        <taxon>Ecdysozoa</taxon>
        <taxon>Arthropoda</taxon>
        <taxon>Crustacea</taxon>
        <taxon>Multicrustacea</taxon>
        <taxon>Malacostraca</taxon>
        <taxon>Eumalacostraca</taxon>
        <taxon>Eucarida</taxon>
        <taxon>Decapoda</taxon>
        <taxon>Pleocyemata</taxon>
        <taxon>Brachyura</taxon>
        <taxon>Eubrachyura</taxon>
        <taxon>Portunoidea</taxon>
        <taxon>Portunidae</taxon>
        <taxon>Portuninae</taxon>
        <taxon>Portunus</taxon>
    </lineage>
</organism>
<accession>A0A5B7JCR6</accession>
<protein>
    <submittedName>
        <fullName evidence="2">Uncharacterized protein</fullName>
    </submittedName>
</protein>
<name>A0A5B7JCR6_PORTR</name>
<feature type="compositionally biased region" description="Basic residues" evidence="1">
    <location>
        <begin position="95"/>
        <end position="106"/>
    </location>
</feature>
<evidence type="ECO:0000256" key="1">
    <source>
        <dbReference type="SAM" id="MobiDB-lite"/>
    </source>
</evidence>
<dbReference type="Proteomes" id="UP000324222">
    <property type="component" value="Unassembled WGS sequence"/>
</dbReference>
<feature type="region of interest" description="Disordered" evidence="1">
    <location>
        <begin position="1"/>
        <end position="53"/>
    </location>
</feature>
<feature type="region of interest" description="Disordered" evidence="1">
    <location>
        <begin position="86"/>
        <end position="106"/>
    </location>
</feature>
<proteinExistence type="predicted"/>
<gene>
    <name evidence="2" type="ORF">E2C01_090966</name>
</gene>
<dbReference type="EMBL" id="VSRR010103369">
    <property type="protein sequence ID" value="MPC95741.1"/>
    <property type="molecule type" value="Genomic_DNA"/>
</dbReference>